<evidence type="ECO:0000259" key="10">
    <source>
        <dbReference type="PROSITE" id="PS51330"/>
    </source>
</evidence>
<dbReference type="CDD" id="cd00209">
    <property type="entry name" value="DHFR"/>
    <property type="match status" value="1"/>
</dbReference>
<dbReference type="GO" id="GO:0006730">
    <property type="term" value="P:one-carbon metabolic process"/>
    <property type="evidence" value="ECO:0007669"/>
    <property type="project" value="UniProtKB-KW"/>
</dbReference>
<keyword evidence="5 8" id="KW-0521">NADP</keyword>
<comment type="similarity">
    <text evidence="2 8 9">Belongs to the dihydrofolate reductase family.</text>
</comment>
<comment type="caution">
    <text evidence="11">The sequence shown here is derived from an EMBL/GenBank/DDBJ whole genome shotgun (WGS) entry which is preliminary data.</text>
</comment>
<dbReference type="RefSeq" id="WP_069717265.1">
    <property type="nucleotide sequence ID" value="NZ_MJEH01000022.1"/>
</dbReference>
<evidence type="ECO:0000256" key="7">
    <source>
        <dbReference type="ARBA" id="ARBA00025067"/>
    </source>
</evidence>
<evidence type="ECO:0000256" key="2">
    <source>
        <dbReference type="ARBA" id="ARBA00009539"/>
    </source>
</evidence>
<evidence type="ECO:0000256" key="6">
    <source>
        <dbReference type="ARBA" id="ARBA00023002"/>
    </source>
</evidence>
<comment type="pathway">
    <text evidence="1 8">Cofactor biosynthesis; tetrahydrofolate biosynthesis; 5,6,7,8-tetrahydrofolate from 7,8-dihydrofolate: step 1/1.</text>
</comment>
<evidence type="ECO:0000256" key="4">
    <source>
        <dbReference type="ARBA" id="ARBA00022563"/>
    </source>
</evidence>
<dbReference type="PRINTS" id="PR00070">
    <property type="entry name" value="DHFR"/>
</dbReference>
<organism evidence="11 12">
    <name type="scientific">Bacillus solimangrovi</name>
    <dbReference type="NCBI Taxonomy" id="1305675"/>
    <lineage>
        <taxon>Bacteria</taxon>
        <taxon>Bacillati</taxon>
        <taxon>Bacillota</taxon>
        <taxon>Bacilli</taxon>
        <taxon>Bacillales</taxon>
        <taxon>Bacillaceae</taxon>
        <taxon>Bacillus</taxon>
    </lineage>
</organism>
<dbReference type="FunFam" id="3.40.430.10:FF:000001">
    <property type="entry name" value="Dihydrofolate reductase"/>
    <property type="match status" value="1"/>
</dbReference>
<dbReference type="STRING" id="1305675.BFG57_02175"/>
<keyword evidence="12" id="KW-1185">Reference proteome</keyword>
<dbReference type="PROSITE" id="PS00075">
    <property type="entry name" value="DHFR_1"/>
    <property type="match status" value="1"/>
</dbReference>
<dbReference type="GO" id="GO:0070401">
    <property type="term" value="F:NADP+ binding"/>
    <property type="evidence" value="ECO:0007669"/>
    <property type="project" value="UniProtKB-ARBA"/>
</dbReference>
<dbReference type="Proteomes" id="UP000095209">
    <property type="component" value="Unassembled WGS sequence"/>
</dbReference>
<dbReference type="SUPFAM" id="SSF53597">
    <property type="entry name" value="Dihydrofolate reductase-like"/>
    <property type="match status" value="1"/>
</dbReference>
<dbReference type="PROSITE" id="PS51330">
    <property type="entry name" value="DHFR_2"/>
    <property type="match status" value="1"/>
</dbReference>
<dbReference type="InterPro" id="IPR024072">
    <property type="entry name" value="DHFR-like_dom_sf"/>
</dbReference>
<dbReference type="EMBL" id="MJEH01000022">
    <property type="protein sequence ID" value="OEH92823.1"/>
    <property type="molecule type" value="Genomic_DNA"/>
</dbReference>
<keyword evidence="6 8" id="KW-0560">Oxidoreductase</keyword>
<dbReference type="GO" id="GO:0046452">
    <property type="term" value="P:dihydrofolate metabolic process"/>
    <property type="evidence" value="ECO:0007669"/>
    <property type="project" value="TreeGrafter"/>
</dbReference>
<feature type="domain" description="DHFR" evidence="10">
    <location>
        <begin position="1"/>
        <end position="160"/>
    </location>
</feature>
<dbReference type="GO" id="GO:0004146">
    <property type="term" value="F:dihydrofolate reductase activity"/>
    <property type="evidence" value="ECO:0007669"/>
    <property type="project" value="UniProtKB-EC"/>
</dbReference>
<evidence type="ECO:0000256" key="1">
    <source>
        <dbReference type="ARBA" id="ARBA00004903"/>
    </source>
</evidence>
<dbReference type="GO" id="GO:0005829">
    <property type="term" value="C:cytosol"/>
    <property type="evidence" value="ECO:0007669"/>
    <property type="project" value="TreeGrafter"/>
</dbReference>
<dbReference type="Gene3D" id="3.40.430.10">
    <property type="entry name" value="Dihydrofolate Reductase, subunit A"/>
    <property type="match status" value="1"/>
</dbReference>
<accession>A0A1E5LFI5</accession>
<dbReference type="InterPro" id="IPR017925">
    <property type="entry name" value="DHFR_CS"/>
</dbReference>
<evidence type="ECO:0000313" key="12">
    <source>
        <dbReference type="Proteomes" id="UP000095209"/>
    </source>
</evidence>
<comment type="catalytic activity">
    <reaction evidence="8">
        <text>(6S)-5,6,7,8-tetrahydrofolate + NADP(+) = 7,8-dihydrofolate + NADPH + H(+)</text>
        <dbReference type="Rhea" id="RHEA:15009"/>
        <dbReference type="ChEBI" id="CHEBI:15378"/>
        <dbReference type="ChEBI" id="CHEBI:57451"/>
        <dbReference type="ChEBI" id="CHEBI:57453"/>
        <dbReference type="ChEBI" id="CHEBI:57783"/>
        <dbReference type="ChEBI" id="CHEBI:58349"/>
        <dbReference type="EC" id="1.5.1.3"/>
    </reaction>
</comment>
<dbReference type="PANTHER" id="PTHR48069">
    <property type="entry name" value="DIHYDROFOLATE REDUCTASE"/>
    <property type="match status" value="1"/>
</dbReference>
<evidence type="ECO:0000256" key="9">
    <source>
        <dbReference type="RuleBase" id="RU004474"/>
    </source>
</evidence>
<evidence type="ECO:0000256" key="8">
    <source>
        <dbReference type="PIRNR" id="PIRNR000194"/>
    </source>
</evidence>
<evidence type="ECO:0000256" key="3">
    <source>
        <dbReference type="ARBA" id="ARBA00012856"/>
    </source>
</evidence>
<protein>
    <recommendedName>
        <fullName evidence="3 8">Dihydrofolate reductase</fullName>
        <ecNumber evidence="3 8">1.5.1.3</ecNumber>
    </recommendedName>
</protein>
<dbReference type="UniPathway" id="UPA00077">
    <property type="reaction ID" value="UER00158"/>
</dbReference>
<dbReference type="PANTHER" id="PTHR48069:SF3">
    <property type="entry name" value="DIHYDROFOLATE REDUCTASE"/>
    <property type="match status" value="1"/>
</dbReference>
<dbReference type="GO" id="GO:0046654">
    <property type="term" value="P:tetrahydrofolate biosynthetic process"/>
    <property type="evidence" value="ECO:0007669"/>
    <property type="project" value="UniProtKB-UniPathway"/>
</dbReference>
<dbReference type="Pfam" id="PF00186">
    <property type="entry name" value="DHFR_1"/>
    <property type="match status" value="1"/>
</dbReference>
<proteinExistence type="inferred from homology"/>
<evidence type="ECO:0000256" key="5">
    <source>
        <dbReference type="ARBA" id="ARBA00022857"/>
    </source>
</evidence>
<dbReference type="OrthoDB" id="9804315at2"/>
<dbReference type="InterPro" id="IPR001796">
    <property type="entry name" value="DHFR_dom"/>
</dbReference>
<keyword evidence="4 8" id="KW-0554">One-carbon metabolism</keyword>
<evidence type="ECO:0000313" key="11">
    <source>
        <dbReference type="EMBL" id="OEH92823.1"/>
    </source>
</evidence>
<name>A0A1E5LFI5_9BACI</name>
<reference evidence="11 12" key="1">
    <citation type="submission" date="2016-08" db="EMBL/GenBank/DDBJ databases">
        <title>Genome of Bacillus solimangrovi GH2-4.</title>
        <authorList>
            <person name="Lim S."/>
            <person name="Kim B.-C."/>
        </authorList>
    </citation>
    <scope>NUCLEOTIDE SEQUENCE [LARGE SCALE GENOMIC DNA]</scope>
    <source>
        <strain evidence="11 12">GH2-4</strain>
    </source>
</reference>
<dbReference type="EC" id="1.5.1.3" evidence="3 8"/>
<gene>
    <name evidence="11" type="ORF">BFG57_02175</name>
</gene>
<sequence length="161" mass="18960">MISLLVAVDKNRLIGKENELPWHLPEDLKYFKRVTMGKTIVMGRKTFESIGRPLPGRDNVVLTTRKGYQPEGVFVYHSINEIVNKMKDQNDEVFFIGGAEIFNQVLQFADKLYITKIDESFEGDIYFPSFNEDEWRLVTSEKGLKNEKNPYDYYFQLYERI</sequence>
<dbReference type="InterPro" id="IPR012259">
    <property type="entry name" value="DHFR"/>
</dbReference>
<dbReference type="GO" id="GO:0046655">
    <property type="term" value="P:folic acid metabolic process"/>
    <property type="evidence" value="ECO:0007669"/>
    <property type="project" value="TreeGrafter"/>
</dbReference>
<comment type="function">
    <text evidence="7 8">Key enzyme in folate metabolism. Catalyzes an essential reaction for de novo glycine and purine synthesis, and for DNA precursor synthesis.</text>
</comment>
<dbReference type="AlphaFoldDB" id="A0A1E5LFI5"/>
<dbReference type="PIRSF" id="PIRSF000194">
    <property type="entry name" value="DHFR"/>
    <property type="match status" value="1"/>
</dbReference>